<dbReference type="eggNOG" id="arCOG06599">
    <property type="taxonomic scope" value="Archaea"/>
</dbReference>
<evidence type="ECO:0000313" key="2">
    <source>
        <dbReference type="EMBL" id="ACV25031.1"/>
    </source>
</evidence>
<dbReference type="STRING" id="573064.Mefer_1222"/>
<sequence>MLKKLKSNKGYVFTYEAVIIAFIFMGIFYLGYTTYNYNILASLEEKKDTEKFHKILLLKDLFLKKYDFPGSYNEDYIENFTNKIKLNEKIFDPCNNFTEELNGFYFITLPNEYDETLDEVASGNNNFNLNRIEFNFSNEEYFSVYSNVVTDFTLPNSSGGYSTLVYFNENLYIPKITGVTKNTTEVKVYGCNGDHIYFEVDKKIINASARIISNNEELSFNVTFTVNGQIYKKELNSTSKDIGITPNLKKGINEIRILSLNTTYPVEFTIETNDSANFYYLTLSPRNVTILVGS</sequence>
<dbReference type="EMBL" id="CP001696">
    <property type="protein sequence ID" value="ACV25031.1"/>
    <property type="molecule type" value="Genomic_DNA"/>
</dbReference>
<name>C7P8Z9_METFA</name>
<evidence type="ECO:0000313" key="3">
    <source>
        <dbReference type="Proteomes" id="UP000001495"/>
    </source>
</evidence>
<protein>
    <submittedName>
        <fullName evidence="2">Uncharacterized protein</fullName>
    </submittedName>
</protein>
<dbReference type="Proteomes" id="UP000001495">
    <property type="component" value="Chromosome"/>
</dbReference>
<dbReference type="HOGENOM" id="CLU_1048116_0_0_2"/>
<gene>
    <name evidence="2" type="ordered locus">Mefer_1222</name>
</gene>
<reference evidence="2" key="1">
    <citation type="submission" date="2009-08" db="EMBL/GenBank/DDBJ databases">
        <title>Complete sequence of chromosome of Methanocaldococcus fervens AG86.</title>
        <authorList>
            <consortium name="US DOE Joint Genome Institute"/>
            <person name="Lucas S."/>
            <person name="Copeland A."/>
            <person name="Lapidus A."/>
            <person name="Glavina del Rio T."/>
            <person name="Tice H."/>
            <person name="Bruce D."/>
            <person name="Goodwin L."/>
            <person name="Pitluck S."/>
            <person name="Chertkov O."/>
            <person name="Detter J.C."/>
            <person name="Han C."/>
            <person name="Tapia R."/>
            <person name="Larimer F."/>
            <person name="Land M."/>
            <person name="Hauser L."/>
            <person name="Kyrpides N."/>
            <person name="Ovchinnikova G."/>
            <person name="Lupa-Sieprawska M."/>
            <person name="Whitman W.B."/>
        </authorList>
    </citation>
    <scope>NUCLEOTIDE SEQUENCE [LARGE SCALE GENOMIC DNA]</scope>
    <source>
        <strain evidence="2">AG86</strain>
    </source>
</reference>
<accession>C7P8Z9</accession>
<dbReference type="OrthoDB" id="101984at2157"/>
<dbReference type="RefSeq" id="WP_015791767.1">
    <property type="nucleotide sequence ID" value="NC_013156.1"/>
</dbReference>
<dbReference type="AlphaFoldDB" id="C7P8Z9"/>
<dbReference type="GeneID" id="8365925"/>
<organism evidence="2 3">
    <name type="scientific">Methanocaldococcus fervens (strain DSM 4213 / JCM 15782 / AG86)</name>
    <name type="common">Methanococcus fervens</name>
    <dbReference type="NCBI Taxonomy" id="573064"/>
    <lineage>
        <taxon>Archaea</taxon>
        <taxon>Methanobacteriati</taxon>
        <taxon>Methanobacteriota</taxon>
        <taxon>Methanomada group</taxon>
        <taxon>Methanococci</taxon>
        <taxon>Methanococcales</taxon>
        <taxon>Methanocaldococcaceae</taxon>
        <taxon>Methanocaldococcus</taxon>
    </lineage>
</organism>
<evidence type="ECO:0000256" key="1">
    <source>
        <dbReference type="SAM" id="Phobius"/>
    </source>
</evidence>
<keyword evidence="1" id="KW-0472">Membrane</keyword>
<dbReference type="KEGG" id="mfe:Mefer_1222"/>
<keyword evidence="1" id="KW-0812">Transmembrane</keyword>
<keyword evidence="1" id="KW-1133">Transmembrane helix</keyword>
<keyword evidence="3" id="KW-1185">Reference proteome</keyword>
<proteinExistence type="predicted"/>
<feature type="transmembrane region" description="Helical" evidence="1">
    <location>
        <begin position="12"/>
        <end position="32"/>
    </location>
</feature>